<proteinExistence type="predicted"/>
<feature type="repeat" description="WD" evidence="3">
    <location>
        <begin position="1523"/>
        <end position="1564"/>
    </location>
</feature>
<dbReference type="PRINTS" id="PR00320">
    <property type="entry name" value="GPROTEINBRPT"/>
</dbReference>
<dbReference type="InterPro" id="IPR050349">
    <property type="entry name" value="WD_LIS1/nudF_dynein_reg"/>
</dbReference>
<feature type="repeat" description="WD" evidence="3">
    <location>
        <begin position="1152"/>
        <end position="1193"/>
    </location>
</feature>
<dbReference type="STRING" id="2316362.A0A4Q2DWX0"/>
<dbReference type="PANTHER" id="PTHR44129">
    <property type="entry name" value="WD REPEAT-CONTAINING PROTEIN POP1"/>
    <property type="match status" value="1"/>
</dbReference>
<dbReference type="SUPFAM" id="SSF52540">
    <property type="entry name" value="P-loop containing nucleoside triphosphate hydrolases"/>
    <property type="match status" value="1"/>
</dbReference>
<feature type="repeat" description="WD" evidence="3">
    <location>
        <begin position="1107"/>
        <end position="1148"/>
    </location>
</feature>
<accession>A0A4Q2DWX0</accession>
<keyword evidence="2" id="KW-0677">Repeat</keyword>
<dbReference type="FunFam" id="2.130.10.10:FF:000228">
    <property type="entry name" value="COMPASS-like H3K4 histone methylase component WDR5A"/>
    <property type="match status" value="1"/>
</dbReference>
<evidence type="ECO:0000313" key="7">
    <source>
        <dbReference type="Proteomes" id="UP000290288"/>
    </source>
</evidence>
<dbReference type="SUPFAM" id="SSF50978">
    <property type="entry name" value="WD40 repeat-like"/>
    <property type="match status" value="2"/>
</dbReference>
<keyword evidence="1 3" id="KW-0853">WD repeat</keyword>
<feature type="repeat" description="WD" evidence="3">
    <location>
        <begin position="1480"/>
        <end position="1521"/>
    </location>
</feature>
<feature type="repeat" description="WD" evidence="3">
    <location>
        <begin position="1281"/>
        <end position="1316"/>
    </location>
</feature>
<dbReference type="Gene3D" id="2.130.10.10">
    <property type="entry name" value="YVTN repeat-like/Quinoprotein amine dehydrogenase"/>
    <property type="match status" value="4"/>
</dbReference>
<feature type="repeat" description="WD" evidence="3">
    <location>
        <begin position="1021"/>
        <end position="1062"/>
    </location>
</feature>
<protein>
    <recommendedName>
        <fullName evidence="5">Nephrocystin 3-like N-terminal domain-containing protein</fullName>
    </recommendedName>
</protein>
<feature type="domain" description="Nephrocystin 3-like N-terminal" evidence="5">
    <location>
        <begin position="461"/>
        <end position="624"/>
    </location>
</feature>
<dbReference type="Pfam" id="PF00400">
    <property type="entry name" value="WD40"/>
    <property type="match status" value="14"/>
</dbReference>
<dbReference type="OrthoDB" id="538223at2759"/>
<feature type="repeat" description="WD" evidence="3">
    <location>
        <begin position="1609"/>
        <end position="1644"/>
    </location>
</feature>
<dbReference type="InterPro" id="IPR036322">
    <property type="entry name" value="WD40_repeat_dom_sf"/>
</dbReference>
<feature type="repeat" description="WD" evidence="3">
    <location>
        <begin position="1437"/>
        <end position="1478"/>
    </location>
</feature>
<feature type="repeat" description="WD" evidence="3">
    <location>
        <begin position="1064"/>
        <end position="1105"/>
    </location>
</feature>
<dbReference type="PROSITE" id="PS00678">
    <property type="entry name" value="WD_REPEATS_1"/>
    <property type="match status" value="11"/>
</dbReference>
<feature type="repeat" description="WD" evidence="3">
    <location>
        <begin position="1238"/>
        <end position="1279"/>
    </location>
</feature>
<sequence>MGDSPREVPVLSLEMKTPESGKKTPKFLNSPPFSFFRSKSGSLSPTEEAASTSRRRQSNPEVSMLLNAPPGIRKADSGKSFPRTLTIGSTSESSTLLNPNSPGFTTLALEGEKPLVEDSEENGSSLGSVQIAGITVLLSKPTARAVYLKLRLKGNDFVKLPLNYDHTDGDLTTPLRWNLQPYLTIRRDSNLVIQVRRRRVWPKNPVITEAGVSFSTAVQLLKSSLYQDDATVHQLIVQENPLVIVDLVAVEDPLQLTLDIAADKVREIRSVLDNLGKSRRFLELLLAYSAAVSEIDPIAKAVLSCVKVAYKQLLEHEKCDRVVVNLADNMARTLSYISDVEQFARIAQLKKALEDVRPLMEETANFILRFVNRSRQDKLVKFSSFNDEVEKLKKKYNVFQQQFDRGLSVQATGAIENVLQRLVSTEDDQILQELKPKGIELNTRPVAECMKGTRTDVLFSIDDWIDDVQAPNILWVRGFPGVGKSSIAATVTSNLRRLNRLGSRFIFQREKATVSTPNILWRSVAFDLARLYPSVRRVIVERLKEDEVDVETCNVKSLFRELIEEPLEECDFIPPGRLPVIVVDALDECGGRDGRRSINREGLLQTLKRWATLPSRFKLIVTSRIEDDILKVLDPISECIDLSTGDNVNEQASHDIRLFLKARLAKIAKQYPDSLDRDWPGPPICDSLTLRAAGLFQWAKTALEFVNLGEPTEQLQLLLDGNADGLGDLTTLYAKVLEVSFRMPSEDVLNAFQGIVGAIVFAKRPLTREECLKLLPSYSPTLFDFVRKGLRSVLDSDDSKLLGTSVDAGVLRFSHQSFVEFLLSPTCLEVFRIDETMQHRNLAQACLDMMIARLEFNIVRFPTSYVKNAALVDLDYRAETLVTTPLTYACRFWTDHLQMLPWDEELFEKVKVVIYDKLLFWLEVLSVIGEVYSACPMVTVLRVWCQGNADSEFMDFLEDTLKFLDAFSGVMAQSLPHIYISALPFAPTNSKVAQRFRHLFPRSVRIEKSKFTEWPRVVFAVDEHEEAINCATFSCDGRFIVSGSNDMTVRVWDSETGDLISGPMEEHDNFVGTVAFSRDGRYIASGSDDCTIRIWDTESGDLIAGPLKGHENVVKAVAFSNDGAYLASASVDKFIRIWDMRQESMGELVRVIGGHEGAVTTVAYSPDDQMLVSGSADRTVRVWDASSGELLYGPLEGHFNCVNCVAFSPDGQRVASASEDEKIQFWDFQQEEVVLGPLEGHTDGVTSIAFSPDGRKLVSGSHDGILILWDTTEGTIVCEPFTGHRSGVTSVAFSPRGHRILSSSCDNTLLVWDAESALQGGEEYPLTPFLDIPAHQDNVKSVAFSPDGSRIVSGSDDETIRLWDAATGEAISDIRFHCSEMDGHHWQRFPLPPSHRQGVDVVAYSPDGEFIASAGGNSDGAIAVWHSASGELHHPILRGHGGGITSLVFLPSSYYLVSSSYDGTIRIWDIESGETLVGPLSPHDGWITSVAVSPDGASIASASNDRTIRVFAAATMEEIRQPLVGHEKGVNCVIFSPCSKYIISASHDLTIRVWDVESGEVVRVLDTAHEKNVLCLALSPDGRYIASGSVDSTIKLWDFETGMLALGPLEGHIGTIFSVAFNNDGSRLVSSSEDETIRVWDVSSIDIRGCFVGARPAEFSDDSGYRSGWIVQSARSSSPSRMLTSSDSDDSGSLLLWVPPWCRTGVWWPRNTAVISEASVKLDLSKFAHGEQWYECYQPEEGEAGL</sequence>
<name>A0A4Q2DWX0_9AGAR</name>
<feature type="repeat" description="WD" evidence="3">
    <location>
        <begin position="1332"/>
        <end position="1373"/>
    </location>
</feature>
<dbReference type="InterPro" id="IPR015943">
    <property type="entry name" value="WD40/YVTN_repeat-like_dom_sf"/>
</dbReference>
<keyword evidence="7" id="KW-1185">Reference proteome</keyword>
<feature type="repeat" description="WD" evidence="3">
    <location>
        <begin position="1566"/>
        <end position="1602"/>
    </location>
</feature>
<comment type="caution">
    <text evidence="6">The sequence shown here is derived from an EMBL/GenBank/DDBJ whole genome shotgun (WGS) entry which is preliminary data.</text>
</comment>
<dbReference type="CDD" id="cd00200">
    <property type="entry name" value="WD40"/>
    <property type="match status" value="2"/>
</dbReference>
<evidence type="ECO:0000256" key="1">
    <source>
        <dbReference type="ARBA" id="ARBA00022574"/>
    </source>
</evidence>
<dbReference type="Gene3D" id="3.40.50.300">
    <property type="entry name" value="P-loop containing nucleotide triphosphate hydrolases"/>
    <property type="match status" value="1"/>
</dbReference>
<evidence type="ECO:0000313" key="6">
    <source>
        <dbReference type="EMBL" id="RXW24196.1"/>
    </source>
</evidence>
<dbReference type="SMART" id="SM00320">
    <property type="entry name" value="WD40"/>
    <property type="match status" value="14"/>
</dbReference>
<organism evidence="6 7">
    <name type="scientific">Candolleomyces aberdarensis</name>
    <dbReference type="NCBI Taxonomy" id="2316362"/>
    <lineage>
        <taxon>Eukaryota</taxon>
        <taxon>Fungi</taxon>
        <taxon>Dikarya</taxon>
        <taxon>Basidiomycota</taxon>
        <taxon>Agaricomycotina</taxon>
        <taxon>Agaricomycetes</taxon>
        <taxon>Agaricomycetidae</taxon>
        <taxon>Agaricales</taxon>
        <taxon>Agaricineae</taxon>
        <taxon>Psathyrellaceae</taxon>
        <taxon>Candolleomyces</taxon>
    </lineage>
</organism>
<feature type="compositionally biased region" description="Polar residues" evidence="4">
    <location>
        <begin position="37"/>
        <end position="52"/>
    </location>
</feature>
<gene>
    <name evidence="6" type="ORF">EST38_g1638</name>
</gene>
<dbReference type="InterPro" id="IPR056884">
    <property type="entry name" value="NPHP3-like_N"/>
</dbReference>
<dbReference type="PROSITE" id="PS50294">
    <property type="entry name" value="WD_REPEATS_REGION"/>
    <property type="match status" value="13"/>
</dbReference>
<dbReference type="Pfam" id="PF24883">
    <property type="entry name" value="NPHP3_N"/>
    <property type="match status" value="1"/>
</dbReference>
<evidence type="ECO:0000259" key="5">
    <source>
        <dbReference type="Pfam" id="PF24883"/>
    </source>
</evidence>
<dbReference type="InterPro" id="IPR020472">
    <property type="entry name" value="WD40_PAC1"/>
</dbReference>
<reference evidence="6 7" key="1">
    <citation type="submission" date="2019-01" db="EMBL/GenBank/DDBJ databases">
        <title>Draft genome sequence of Psathyrella aberdarensis IHI B618.</title>
        <authorList>
            <person name="Buettner E."/>
            <person name="Kellner H."/>
        </authorList>
    </citation>
    <scope>NUCLEOTIDE SEQUENCE [LARGE SCALE GENOMIC DNA]</scope>
    <source>
        <strain evidence="6 7">IHI B618</strain>
    </source>
</reference>
<feature type="region of interest" description="Disordered" evidence="4">
    <location>
        <begin position="1"/>
        <end position="80"/>
    </location>
</feature>
<evidence type="ECO:0000256" key="2">
    <source>
        <dbReference type="ARBA" id="ARBA00022737"/>
    </source>
</evidence>
<dbReference type="InterPro" id="IPR027417">
    <property type="entry name" value="P-loop_NTPase"/>
</dbReference>
<evidence type="ECO:0000256" key="4">
    <source>
        <dbReference type="SAM" id="MobiDB-lite"/>
    </source>
</evidence>
<dbReference type="InterPro" id="IPR019775">
    <property type="entry name" value="WD40_repeat_CS"/>
</dbReference>
<dbReference type="InterPro" id="IPR001680">
    <property type="entry name" value="WD40_rpt"/>
</dbReference>
<dbReference type="EMBL" id="SDEE01000024">
    <property type="protein sequence ID" value="RXW24196.1"/>
    <property type="molecule type" value="Genomic_DNA"/>
</dbReference>
<dbReference type="PROSITE" id="PS50082">
    <property type="entry name" value="WD_REPEATS_2"/>
    <property type="match status" value="13"/>
</dbReference>
<dbReference type="GO" id="GO:0035097">
    <property type="term" value="C:histone methyltransferase complex"/>
    <property type="evidence" value="ECO:0007669"/>
    <property type="project" value="UniProtKB-ARBA"/>
</dbReference>
<feature type="repeat" description="WD" evidence="3">
    <location>
        <begin position="1195"/>
        <end position="1236"/>
    </location>
</feature>
<dbReference type="Proteomes" id="UP000290288">
    <property type="component" value="Unassembled WGS sequence"/>
</dbReference>
<evidence type="ECO:0000256" key="3">
    <source>
        <dbReference type="PROSITE-ProRule" id="PRU00221"/>
    </source>
</evidence>